<keyword evidence="6" id="KW-0560">Oxidoreductase</keyword>
<dbReference type="GO" id="GO:0010181">
    <property type="term" value="F:FMN binding"/>
    <property type="evidence" value="ECO:0007669"/>
    <property type="project" value="InterPro"/>
</dbReference>
<comment type="pathway">
    <text evidence="1">Aromatic compound metabolism; 4-hydroxyphenylacetate degradation; pyruvate and succinate semialdehyde from 4-hydroxyphenylacetate: step 1/7.</text>
</comment>
<dbReference type="InterPro" id="IPR011982">
    <property type="entry name" value="HPA_mOase_red"/>
</dbReference>
<dbReference type="PANTHER" id="PTHR30466">
    <property type="entry name" value="FLAVIN REDUCTASE"/>
    <property type="match status" value="1"/>
</dbReference>
<keyword evidence="10" id="KW-1185">Reference proteome</keyword>
<dbReference type="Gene3D" id="2.30.110.10">
    <property type="entry name" value="Electron Transport, Fmn-binding Protein, Chain A"/>
    <property type="match status" value="1"/>
</dbReference>
<evidence type="ECO:0000256" key="3">
    <source>
        <dbReference type="ARBA" id="ARBA00015398"/>
    </source>
</evidence>
<keyword evidence="4" id="KW-0285">Flavoprotein</keyword>
<evidence type="ECO:0000256" key="2">
    <source>
        <dbReference type="ARBA" id="ARBA00006032"/>
    </source>
</evidence>
<dbReference type="SMART" id="SM00903">
    <property type="entry name" value="Flavin_Reduct"/>
    <property type="match status" value="1"/>
</dbReference>
<dbReference type="GO" id="GO:0051287">
    <property type="term" value="F:NAD binding"/>
    <property type="evidence" value="ECO:0007669"/>
    <property type="project" value="InterPro"/>
</dbReference>
<dbReference type="NCBIfam" id="TIGR02296">
    <property type="entry name" value="HpaC"/>
    <property type="match status" value="1"/>
</dbReference>
<evidence type="ECO:0000256" key="1">
    <source>
        <dbReference type="ARBA" id="ARBA00005112"/>
    </source>
</evidence>
<organism evidence="9 10">
    <name type="scientific">Mannheimia granulomatis</name>
    <dbReference type="NCBI Taxonomy" id="85402"/>
    <lineage>
        <taxon>Bacteria</taxon>
        <taxon>Pseudomonadati</taxon>
        <taxon>Pseudomonadota</taxon>
        <taxon>Gammaproteobacteria</taxon>
        <taxon>Pasteurellales</taxon>
        <taxon>Pasteurellaceae</taxon>
        <taxon>Mannheimia</taxon>
    </lineage>
</organism>
<dbReference type="OrthoDB" id="6401628at2"/>
<evidence type="ECO:0000256" key="4">
    <source>
        <dbReference type="ARBA" id="ARBA00022630"/>
    </source>
</evidence>
<dbReference type="InterPro" id="IPR012349">
    <property type="entry name" value="Split_barrel_FMN-bd"/>
</dbReference>
<dbReference type="STRING" id="1122190.GCA_000621105_01642"/>
<dbReference type="UniPathway" id="UPA00208">
    <property type="reaction ID" value="UER00416"/>
</dbReference>
<evidence type="ECO:0000256" key="6">
    <source>
        <dbReference type="ARBA" id="ARBA00023002"/>
    </source>
</evidence>
<evidence type="ECO:0000313" key="9">
    <source>
        <dbReference type="EMBL" id="EXI62603.1"/>
    </source>
</evidence>
<dbReference type="AlphaFoldDB" id="A0A011LZD9"/>
<dbReference type="SUPFAM" id="SSF50475">
    <property type="entry name" value="FMN-binding split barrel"/>
    <property type="match status" value="1"/>
</dbReference>
<evidence type="ECO:0000256" key="7">
    <source>
        <dbReference type="ARBA" id="ARBA00023027"/>
    </source>
</evidence>
<comment type="caution">
    <text evidence="9">The sequence shown here is derived from an EMBL/GenBank/DDBJ whole genome shotgun (WGS) entry which is preliminary data.</text>
</comment>
<dbReference type="PATRIC" id="fig|1450449.3.peg.990"/>
<keyword evidence="5" id="KW-0058">Aromatic hydrocarbons catabolism</keyword>
<keyword evidence="7" id="KW-0520">NAD</keyword>
<dbReference type="EMBL" id="JANJ01000003">
    <property type="protein sequence ID" value="EXI62603.1"/>
    <property type="molecule type" value="Genomic_DNA"/>
</dbReference>
<comment type="similarity">
    <text evidence="2">Belongs to the non-flavoprotein flavin reductase family. HpaC subfamily.</text>
</comment>
<evidence type="ECO:0000259" key="8">
    <source>
        <dbReference type="SMART" id="SM00903"/>
    </source>
</evidence>
<protein>
    <recommendedName>
        <fullName evidence="3">4-hydroxyphenylacetate 3-monooxygenase reductase component</fullName>
    </recommendedName>
</protein>
<dbReference type="RefSeq" id="WP_042802398.1">
    <property type="nucleotide sequence ID" value="NZ_AVSP01000007.1"/>
</dbReference>
<dbReference type="Pfam" id="PF01613">
    <property type="entry name" value="Flavin_Reduct"/>
    <property type="match status" value="1"/>
</dbReference>
<evidence type="ECO:0000256" key="5">
    <source>
        <dbReference type="ARBA" id="ARBA00022797"/>
    </source>
</evidence>
<dbReference type="InterPro" id="IPR002563">
    <property type="entry name" value="Flavin_Rdtase-like_dom"/>
</dbReference>
<keyword evidence="9" id="KW-0503">Monooxygenase</keyword>
<dbReference type="GO" id="GO:0016651">
    <property type="term" value="F:oxidoreductase activity, acting on NAD(P)H"/>
    <property type="evidence" value="ECO:0007669"/>
    <property type="project" value="InterPro"/>
</dbReference>
<evidence type="ECO:0000313" key="10">
    <source>
        <dbReference type="Proteomes" id="UP000054123"/>
    </source>
</evidence>
<dbReference type="GO" id="GO:0004497">
    <property type="term" value="F:monooxygenase activity"/>
    <property type="evidence" value="ECO:0007669"/>
    <property type="project" value="UniProtKB-KW"/>
</dbReference>
<dbReference type="Proteomes" id="UP000054123">
    <property type="component" value="Unassembled WGS sequence"/>
</dbReference>
<dbReference type="PANTHER" id="PTHR30466:SF1">
    <property type="entry name" value="FMN REDUCTASE (NADH) RUTF"/>
    <property type="match status" value="1"/>
</dbReference>
<dbReference type="GO" id="GO:0006208">
    <property type="term" value="P:pyrimidine nucleobase catabolic process"/>
    <property type="evidence" value="ECO:0007669"/>
    <property type="project" value="TreeGrafter"/>
</dbReference>
<dbReference type="GO" id="GO:0042537">
    <property type="term" value="P:benzene-containing compound metabolic process"/>
    <property type="evidence" value="ECO:0007669"/>
    <property type="project" value="InterPro"/>
</dbReference>
<feature type="domain" description="Flavin reductase like" evidence="8">
    <location>
        <begin position="20"/>
        <end position="166"/>
    </location>
</feature>
<dbReference type="GO" id="GO:0042602">
    <property type="term" value="F:riboflavin reductase (NADPH) activity"/>
    <property type="evidence" value="ECO:0007669"/>
    <property type="project" value="TreeGrafter"/>
</dbReference>
<sequence>MSNIDTSQPIEASLQFREAMAHLSSAVSIVTTNGIAGKAGLTVSSVCSVTDAPPAVLFCINKNSHVHDIIKQNGKVCINVLSHEQEDLAKHFAAILESTMEERFNWDIWDIGVDEQPVLRGAISALQGNIVDTYAVGTHTIFVVELSHIDVEPNHSLVYFARQFKSISVK</sequence>
<dbReference type="InterPro" id="IPR050268">
    <property type="entry name" value="NADH-dep_flavin_reductase"/>
</dbReference>
<accession>A0A011LZD9</accession>
<reference evidence="9 10" key="1">
    <citation type="journal article" date="2014" name="Genome Announc.">
        <title>Genome Sequence of a Presumptive Mannheimia haemolytica Strain with an A1/A6-Cross-Reactive Serotype from a White-Tailed Deer (Odocoileus virginianus).</title>
        <authorList>
            <person name="Lawrence P.K."/>
            <person name="Bey R.F."/>
            <person name="Wiener B."/>
            <person name="Kittichotirat W."/>
            <person name="Bumgarner R.E."/>
        </authorList>
    </citation>
    <scope>NUCLEOTIDE SEQUENCE [LARGE SCALE GENOMIC DNA]</scope>
    <source>
        <strain evidence="9 10">PKL10</strain>
    </source>
</reference>
<gene>
    <name evidence="9" type="primary">hpaC</name>
    <name evidence="9" type="ORF">AK33_05090</name>
</gene>
<name>A0A011LZD9_9PAST</name>
<proteinExistence type="inferred from homology"/>